<proteinExistence type="predicted"/>
<keyword evidence="2" id="KW-1185">Reference proteome</keyword>
<reference evidence="1 2" key="1">
    <citation type="submission" date="2020-09" db="EMBL/GenBank/DDBJ databases">
        <title>Genome sequencing and assembly of Pontibacter sp.</title>
        <authorList>
            <person name="Chhetri G."/>
        </authorList>
    </citation>
    <scope>NUCLEOTIDE SEQUENCE [LARGE SCALE GENOMIC DNA]</scope>
    <source>
        <strain evidence="1 2">JH31</strain>
    </source>
</reference>
<evidence type="ECO:0000313" key="1">
    <source>
        <dbReference type="EMBL" id="MBD1396973.1"/>
    </source>
</evidence>
<comment type="caution">
    <text evidence="1">The sequence shown here is derived from an EMBL/GenBank/DDBJ whole genome shotgun (WGS) entry which is preliminary data.</text>
</comment>
<evidence type="ECO:0000313" key="2">
    <source>
        <dbReference type="Proteomes" id="UP000625551"/>
    </source>
</evidence>
<protein>
    <submittedName>
        <fullName evidence="1">Uncharacterized protein</fullName>
    </submittedName>
</protein>
<organism evidence="1 2">
    <name type="scientific">Pontibacter aquaedesilientis</name>
    <dbReference type="NCBI Taxonomy" id="2766980"/>
    <lineage>
        <taxon>Bacteria</taxon>
        <taxon>Pseudomonadati</taxon>
        <taxon>Bacteroidota</taxon>
        <taxon>Cytophagia</taxon>
        <taxon>Cytophagales</taxon>
        <taxon>Hymenobacteraceae</taxon>
        <taxon>Pontibacter</taxon>
    </lineage>
</organism>
<accession>A0ABR7XH82</accession>
<dbReference type="RefSeq" id="WP_191183107.1">
    <property type="nucleotide sequence ID" value="NZ_JACXAJ010000002.1"/>
</dbReference>
<name>A0ABR7XH82_9BACT</name>
<dbReference type="Proteomes" id="UP000625551">
    <property type="component" value="Unassembled WGS sequence"/>
</dbReference>
<sequence length="222" mass="25358">MKKLDTNSRFLLVLVVLLGWPLLTYGQFRDSFETQEWHFGKVVLATGVSLSGQVVYHPAKEVVQVSSDDGAISSFSPVNVSYFVVNDIYTGKPQLFRSIFWNLGKQDTDFKKPVFFEQLNDGRLVLIKRQTGVVAKPTDNQIRDPYQEALYPHTRGTSESIQEAYYALLPNGEIVPLRKKKRDLLQLFGEKSDQVKQFAKSNKLDYNNPNQLVTIVNYFNSL</sequence>
<dbReference type="EMBL" id="JACXAJ010000002">
    <property type="protein sequence ID" value="MBD1396973.1"/>
    <property type="molecule type" value="Genomic_DNA"/>
</dbReference>
<gene>
    <name evidence="1" type="ORF">H9Q13_07335</name>
</gene>